<reference evidence="2" key="1">
    <citation type="submission" date="2018-02" db="EMBL/GenBank/DDBJ databases">
        <title>Rhizophora mucronata_Transcriptome.</title>
        <authorList>
            <person name="Meera S.P."/>
            <person name="Sreeshan A."/>
            <person name="Augustine A."/>
        </authorList>
    </citation>
    <scope>NUCLEOTIDE SEQUENCE</scope>
    <source>
        <tissue evidence="2">Leaf</tissue>
    </source>
</reference>
<feature type="region of interest" description="Disordered" evidence="1">
    <location>
        <begin position="1"/>
        <end position="37"/>
    </location>
</feature>
<organism evidence="2">
    <name type="scientific">Rhizophora mucronata</name>
    <name type="common">Asiatic mangrove</name>
    <dbReference type="NCBI Taxonomy" id="61149"/>
    <lineage>
        <taxon>Eukaryota</taxon>
        <taxon>Viridiplantae</taxon>
        <taxon>Streptophyta</taxon>
        <taxon>Embryophyta</taxon>
        <taxon>Tracheophyta</taxon>
        <taxon>Spermatophyta</taxon>
        <taxon>Magnoliopsida</taxon>
        <taxon>eudicotyledons</taxon>
        <taxon>Gunneridae</taxon>
        <taxon>Pentapetalae</taxon>
        <taxon>rosids</taxon>
        <taxon>fabids</taxon>
        <taxon>Malpighiales</taxon>
        <taxon>Rhizophoraceae</taxon>
        <taxon>Rhizophora</taxon>
    </lineage>
</organism>
<evidence type="ECO:0000313" key="2">
    <source>
        <dbReference type="EMBL" id="MBW91385.1"/>
    </source>
</evidence>
<sequence length="37" mass="4384">MRPKPPLQSLIRSQSQRLHQSSIQNFHCNSLKENHKD</sequence>
<accession>A0A2P2JD32</accession>
<protein>
    <submittedName>
        <fullName evidence="2">Uncharacterized protein</fullName>
    </submittedName>
</protein>
<dbReference type="EMBL" id="GGEC01010902">
    <property type="protein sequence ID" value="MBW91385.1"/>
    <property type="molecule type" value="Transcribed_RNA"/>
</dbReference>
<name>A0A2P2JD32_RHIMU</name>
<dbReference type="AlphaFoldDB" id="A0A2P2JD32"/>
<evidence type="ECO:0000256" key="1">
    <source>
        <dbReference type="SAM" id="MobiDB-lite"/>
    </source>
</evidence>
<feature type="compositionally biased region" description="Polar residues" evidence="1">
    <location>
        <begin position="10"/>
        <end position="28"/>
    </location>
</feature>
<proteinExistence type="predicted"/>